<keyword evidence="1" id="KW-0812">Transmembrane</keyword>
<dbReference type="AlphaFoldDB" id="A0A330M0S8"/>
<accession>A0A330M0S8</accession>
<dbReference type="KEGG" id="sbk:SHEWBE_2200"/>
<evidence type="ECO:0000313" key="2">
    <source>
        <dbReference type="EMBL" id="SQH76166.1"/>
    </source>
</evidence>
<evidence type="ECO:0000256" key="1">
    <source>
        <dbReference type="SAM" id="Phobius"/>
    </source>
</evidence>
<feature type="transmembrane region" description="Helical" evidence="1">
    <location>
        <begin position="78"/>
        <end position="98"/>
    </location>
</feature>
<dbReference type="InterPro" id="IPR021806">
    <property type="entry name" value="DUF3379"/>
</dbReference>
<evidence type="ECO:0000313" key="3">
    <source>
        <dbReference type="Proteomes" id="UP000250123"/>
    </source>
</evidence>
<name>A0A330M0S8_9GAMM</name>
<protein>
    <recommendedName>
        <fullName evidence="4">DUF3379 domain-containing protein</fullName>
    </recommendedName>
</protein>
<dbReference type="OrthoDB" id="6195578at2"/>
<dbReference type="EMBL" id="LS483452">
    <property type="protein sequence ID" value="SQH76166.1"/>
    <property type="molecule type" value="Genomic_DNA"/>
</dbReference>
<reference evidence="3" key="1">
    <citation type="submission" date="2018-06" db="EMBL/GenBank/DDBJ databases">
        <authorList>
            <person name="Cea G.-C."/>
            <person name="William W."/>
        </authorList>
    </citation>
    <scope>NUCLEOTIDE SEQUENCE [LARGE SCALE GENOMIC DNA]</scope>
    <source>
        <strain evidence="3">DB21MT-2</strain>
    </source>
</reference>
<dbReference type="Proteomes" id="UP000250123">
    <property type="component" value="Chromosome SHEWBE"/>
</dbReference>
<dbReference type="RefSeq" id="WP_112352438.1">
    <property type="nucleotide sequence ID" value="NZ_LS483452.1"/>
</dbReference>
<keyword evidence="1" id="KW-1133">Transmembrane helix</keyword>
<evidence type="ECO:0008006" key="4">
    <source>
        <dbReference type="Google" id="ProtNLM"/>
    </source>
</evidence>
<proteinExistence type="predicted"/>
<gene>
    <name evidence="2" type="ORF">SHEWBE_2200</name>
</gene>
<dbReference type="Pfam" id="PF11859">
    <property type="entry name" value="DUF3379"/>
    <property type="match status" value="1"/>
</dbReference>
<keyword evidence="1" id="KW-0472">Membrane</keyword>
<sequence length="234" mass="26382">MDELKFRRQAYGEPNCQDDDFLAAMQAAPERGAFVNELKKLDSKLELALKIDVPDGLAAKLLLNQQLHRHQRLRRKSGFTLALVASVAFIAGISFTLLRMAPVDLGQHALAHVYHETKALTIDQNVSFKDINFQLASLGTIGNARFTQQPGKVYYSTFCDFQGVKSLHLVIQGEHSKVTLFIVPIEERMVLEQAFADNKYKGRGFTTDDAYMLLVSEDDADLSYLKKEIQQIFI</sequence>
<organism evidence="2 3">
    <name type="scientific">Shewanella benthica</name>
    <dbReference type="NCBI Taxonomy" id="43661"/>
    <lineage>
        <taxon>Bacteria</taxon>
        <taxon>Pseudomonadati</taxon>
        <taxon>Pseudomonadota</taxon>
        <taxon>Gammaproteobacteria</taxon>
        <taxon>Alteromonadales</taxon>
        <taxon>Shewanellaceae</taxon>
        <taxon>Shewanella</taxon>
    </lineage>
</organism>